<comment type="similarity">
    <text evidence="1">Belongs to the carbon-nitrogen hydrolase superfamily. Nitrilase family.</text>
</comment>
<dbReference type="PANTHER" id="PTHR46044:SF1">
    <property type="entry name" value="CN HYDROLASE DOMAIN-CONTAINING PROTEIN"/>
    <property type="match status" value="1"/>
</dbReference>
<dbReference type="PROSITE" id="PS00921">
    <property type="entry name" value="NITRIL_CHT_2"/>
    <property type="match status" value="1"/>
</dbReference>
<feature type="domain" description="CN hydrolase" evidence="2">
    <location>
        <begin position="15"/>
        <end position="282"/>
    </location>
</feature>
<dbReference type="OMA" id="HATEIWV"/>
<gene>
    <name evidence="3" type="ORF">CONCODRAFT_43224</name>
</gene>
<sequence length="333" mass="37188">MTNLSNINHLQSSQYKAAVVQAGSITFDFAATYAKFKKLATEAAQNCAKLVVFPEAFLGGYPKGSDFGSYIGGRTEEGRKWYERYYRGSIDVPGPVTDDISELAKALNVFLVIGCIERGGSTLYCTIIFFDPVKGYLGKHRKLMPTGGERLVWGFGDGSTLPVFDTAIGNLGAVTCWENYMPLLRTKMYEQNIQLYCAPTMDDRETWVSSMQHIAKEGRCYVFGSCQFLKRKDYPEDYPSHLSQDPEAVYLKGGSCIINPMGEILAGPNFQAETILYADVDLSSIIRYRFDFDAVGHYSRPDIFKLTTDTNDRTISADSNQVKVHTAEKKSKL</sequence>
<dbReference type="OrthoDB" id="10250282at2759"/>
<evidence type="ECO:0000256" key="1">
    <source>
        <dbReference type="ARBA" id="ARBA00008129"/>
    </source>
</evidence>
<reference evidence="3 4" key="1">
    <citation type="journal article" date="2015" name="Genome Biol. Evol.">
        <title>Phylogenomic analyses indicate that early fungi evolved digesting cell walls of algal ancestors of land plants.</title>
        <authorList>
            <person name="Chang Y."/>
            <person name="Wang S."/>
            <person name="Sekimoto S."/>
            <person name="Aerts A.L."/>
            <person name="Choi C."/>
            <person name="Clum A."/>
            <person name="LaButti K.M."/>
            <person name="Lindquist E.A."/>
            <person name="Yee Ngan C."/>
            <person name="Ohm R.A."/>
            <person name="Salamov A.A."/>
            <person name="Grigoriev I.V."/>
            <person name="Spatafora J.W."/>
            <person name="Berbee M.L."/>
        </authorList>
    </citation>
    <scope>NUCLEOTIDE SEQUENCE [LARGE SCALE GENOMIC DNA]</scope>
    <source>
        <strain evidence="3 4">NRRL 28638</strain>
    </source>
</reference>
<evidence type="ECO:0000259" key="2">
    <source>
        <dbReference type="PROSITE" id="PS50263"/>
    </source>
</evidence>
<dbReference type="InterPro" id="IPR036526">
    <property type="entry name" value="C-N_Hydrolase_sf"/>
</dbReference>
<dbReference type="CDD" id="cd07564">
    <property type="entry name" value="nitrilases_CHs"/>
    <property type="match status" value="1"/>
</dbReference>
<dbReference type="Gene3D" id="3.60.110.10">
    <property type="entry name" value="Carbon-nitrogen hydrolase"/>
    <property type="match status" value="1"/>
</dbReference>
<dbReference type="SUPFAM" id="SSF56317">
    <property type="entry name" value="Carbon-nitrogen hydrolase"/>
    <property type="match status" value="1"/>
</dbReference>
<dbReference type="PANTHER" id="PTHR46044">
    <property type="entry name" value="NITRILASE"/>
    <property type="match status" value="1"/>
</dbReference>
<accession>A0A137NWI7</accession>
<organism evidence="3 4">
    <name type="scientific">Conidiobolus coronatus (strain ATCC 28846 / CBS 209.66 / NRRL 28638)</name>
    <name type="common">Delacroixia coronata</name>
    <dbReference type="NCBI Taxonomy" id="796925"/>
    <lineage>
        <taxon>Eukaryota</taxon>
        <taxon>Fungi</taxon>
        <taxon>Fungi incertae sedis</taxon>
        <taxon>Zoopagomycota</taxon>
        <taxon>Entomophthoromycotina</taxon>
        <taxon>Entomophthoromycetes</taxon>
        <taxon>Entomophthorales</taxon>
        <taxon>Ancylistaceae</taxon>
        <taxon>Conidiobolus</taxon>
    </lineage>
</organism>
<keyword evidence="4" id="KW-1185">Reference proteome</keyword>
<dbReference type="AlphaFoldDB" id="A0A137NWI7"/>
<dbReference type="Proteomes" id="UP000070444">
    <property type="component" value="Unassembled WGS sequence"/>
</dbReference>
<dbReference type="InterPro" id="IPR003010">
    <property type="entry name" value="C-N_Hydrolase"/>
</dbReference>
<dbReference type="GO" id="GO:0016836">
    <property type="term" value="F:hydro-lyase activity"/>
    <property type="evidence" value="ECO:0007669"/>
    <property type="project" value="UniProtKB-ARBA"/>
</dbReference>
<dbReference type="Pfam" id="PF00795">
    <property type="entry name" value="CN_hydrolase"/>
    <property type="match status" value="1"/>
</dbReference>
<dbReference type="InterPro" id="IPR000132">
    <property type="entry name" value="Nitrilase/CN_hydratase_CS"/>
</dbReference>
<dbReference type="GO" id="GO:0000257">
    <property type="term" value="F:nitrilase activity"/>
    <property type="evidence" value="ECO:0007669"/>
    <property type="project" value="UniProtKB-ARBA"/>
</dbReference>
<dbReference type="STRING" id="796925.A0A137NWI7"/>
<dbReference type="InterPro" id="IPR044149">
    <property type="entry name" value="Nitrilases_CHs"/>
</dbReference>
<evidence type="ECO:0000313" key="3">
    <source>
        <dbReference type="EMBL" id="KXN67146.1"/>
    </source>
</evidence>
<proteinExistence type="inferred from homology"/>
<evidence type="ECO:0000313" key="4">
    <source>
        <dbReference type="Proteomes" id="UP000070444"/>
    </source>
</evidence>
<dbReference type="PROSITE" id="PS50263">
    <property type="entry name" value="CN_HYDROLASE"/>
    <property type="match status" value="1"/>
</dbReference>
<protein>
    <submittedName>
        <fullName evidence="3">Nitrilase Nit</fullName>
    </submittedName>
</protein>
<name>A0A137NWI7_CONC2</name>
<dbReference type="EMBL" id="KQ964657">
    <property type="protein sequence ID" value="KXN67146.1"/>
    <property type="molecule type" value="Genomic_DNA"/>
</dbReference>